<dbReference type="SUPFAM" id="SSF101327">
    <property type="entry name" value="YgfB-like"/>
    <property type="match status" value="1"/>
</dbReference>
<accession>A0A4R3LG16</accession>
<protein>
    <recommendedName>
        <fullName evidence="3">YecA family protein</fullName>
    </recommendedName>
</protein>
<evidence type="ECO:0000313" key="2">
    <source>
        <dbReference type="Proteomes" id="UP000294599"/>
    </source>
</evidence>
<comment type="caution">
    <text evidence="1">The sequence shown here is derived from an EMBL/GenBank/DDBJ whole genome shotgun (WGS) entry which is preliminary data.</text>
</comment>
<evidence type="ECO:0000313" key="1">
    <source>
        <dbReference type="EMBL" id="TCS98922.1"/>
    </source>
</evidence>
<dbReference type="InterPro" id="IPR011978">
    <property type="entry name" value="YgfB-like"/>
</dbReference>
<keyword evidence="2" id="KW-1185">Reference proteome</keyword>
<dbReference type="InterPro" id="IPR004027">
    <property type="entry name" value="SEC_C_motif"/>
</dbReference>
<gene>
    <name evidence="1" type="ORF">EDC25_107119</name>
</gene>
<dbReference type="NCBIfam" id="TIGR02292">
    <property type="entry name" value="ygfB_yecA"/>
    <property type="match status" value="1"/>
</dbReference>
<dbReference type="Pfam" id="PF03695">
    <property type="entry name" value="UPF0149"/>
    <property type="match status" value="1"/>
</dbReference>
<organism evidence="1 2">
    <name type="scientific">Pseudofulvimonas gallinarii</name>
    <dbReference type="NCBI Taxonomy" id="634155"/>
    <lineage>
        <taxon>Bacteria</taxon>
        <taxon>Pseudomonadati</taxon>
        <taxon>Pseudomonadota</taxon>
        <taxon>Gammaproteobacteria</taxon>
        <taxon>Lysobacterales</taxon>
        <taxon>Rhodanobacteraceae</taxon>
        <taxon>Pseudofulvimonas</taxon>
    </lineage>
</organism>
<evidence type="ECO:0008006" key="3">
    <source>
        <dbReference type="Google" id="ProtNLM"/>
    </source>
</evidence>
<dbReference type="Proteomes" id="UP000294599">
    <property type="component" value="Unassembled WGS sequence"/>
</dbReference>
<sequence>MTNASANVEHTPISAGELDRLSELLERYGDPDSGLTLEGLDGFFSAVAVGPGDLILPAEYLPEIFDREPQFETREDAFDTVHLLTRMNNHVVWRLAHGDDGNGPLLQPLLMMPVDNDDRPLEPLPDDFPLGAAWALGFMRAAQLRATDWQAWCASDDGIANDFSLIVDLTLVMPEQLDDFGIDAEVGVPVLADRELIVAELGSILLNMTRQRAGEGDVGVEGAVPLDLAVTPCPCGSGRLYGACCGAPARSLN</sequence>
<dbReference type="InterPro" id="IPR036255">
    <property type="entry name" value="YgfB-like_sf"/>
</dbReference>
<dbReference type="OrthoDB" id="570299at2"/>
<proteinExistence type="predicted"/>
<name>A0A4R3LG16_9GAMM</name>
<dbReference type="AlphaFoldDB" id="A0A4R3LG16"/>
<dbReference type="EMBL" id="SMAF01000007">
    <property type="protein sequence ID" value="TCS98922.1"/>
    <property type="molecule type" value="Genomic_DNA"/>
</dbReference>
<dbReference type="RefSeq" id="WP_123522275.1">
    <property type="nucleotide sequence ID" value="NZ_JBHLWF010000032.1"/>
</dbReference>
<dbReference type="Pfam" id="PF02810">
    <property type="entry name" value="SEC-C"/>
    <property type="match status" value="1"/>
</dbReference>
<reference evidence="1 2" key="1">
    <citation type="submission" date="2019-03" db="EMBL/GenBank/DDBJ databases">
        <title>Genomic Encyclopedia of Type Strains, Phase IV (KMG-IV): sequencing the most valuable type-strain genomes for metagenomic binning, comparative biology and taxonomic classification.</title>
        <authorList>
            <person name="Goeker M."/>
        </authorList>
    </citation>
    <scope>NUCLEOTIDE SEQUENCE [LARGE SCALE GENOMIC DNA]</scope>
    <source>
        <strain evidence="1 2">DSM 21944</strain>
    </source>
</reference>